<sequence>MFIPAVGCFKWWPGGSIGGSRIVTPDVPFSVEDLTSDHIFYVQDSQYKTQAKQDIFSFYISDGHSQTEAFNVEIDIQQSKEDREPVVSVSSIHVEENSGVVITNSSLSVLDQDTPENEILFTIIRKPSYGKLRRRQFYSQPLENGRVLTQGSTFTYQDVLDQLLVYTPETISGGA</sequence>
<dbReference type="EMBL" id="CM024801">
    <property type="protein sequence ID" value="KAG8011737.1"/>
    <property type="molecule type" value="Genomic_DNA"/>
</dbReference>
<reference evidence="1" key="1">
    <citation type="submission" date="2020-04" db="EMBL/GenBank/DDBJ databases">
        <title>A chromosome-scale assembly and high-density genetic map of the yellow drum (Nibea albiflora) genome.</title>
        <authorList>
            <person name="Xu D."/>
            <person name="Zhang W."/>
            <person name="Chen R."/>
            <person name="Tan P."/>
            <person name="Wang L."/>
            <person name="Song H."/>
            <person name="Tian L."/>
            <person name="Zhu Q."/>
            <person name="Wang B."/>
        </authorList>
    </citation>
    <scope>NUCLEOTIDE SEQUENCE</scope>
    <source>
        <strain evidence="1">ZJHYS-2018</strain>
    </source>
</reference>
<evidence type="ECO:0000313" key="1">
    <source>
        <dbReference type="EMBL" id="KAG8011737.1"/>
    </source>
</evidence>
<protein>
    <submittedName>
        <fullName evidence="1">Extracellular matrix protein FRAS1</fullName>
    </submittedName>
</protein>
<proteinExistence type="predicted"/>
<accession>A0ACB7FB67</accession>
<evidence type="ECO:0000313" key="2">
    <source>
        <dbReference type="Proteomes" id="UP000805704"/>
    </source>
</evidence>
<dbReference type="Proteomes" id="UP000805704">
    <property type="component" value="Chromosome 13"/>
</dbReference>
<comment type="caution">
    <text evidence="1">The sequence shown here is derived from an EMBL/GenBank/DDBJ whole genome shotgun (WGS) entry which is preliminary data.</text>
</comment>
<organism evidence="1 2">
    <name type="scientific">Nibea albiflora</name>
    <name type="common">Yellow drum</name>
    <name type="synonym">Corvina albiflora</name>
    <dbReference type="NCBI Taxonomy" id="240163"/>
    <lineage>
        <taxon>Eukaryota</taxon>
        <taxon>Metazoa</taxon>
        <taxon>Chordata</taxon>
        <taxon>Craniata</taxon>
        <taxon>Vertebrata</taxon>
        <taxon>Euteleostomi</taxon>
        <taxon>Actinopterygii</taxon>
        <taxon>Neopterygii</taxon>
        <taxon>Teleostei</taxon>
        <taxon>Neoteleostei</taxon>
        <taxon>Acanthomorphata</taxon>
        <taxon>Eupercaria</taxon>
        <taxon>Sciaenidae</taxon>
        <taxon>Nibea</taxon>
    </lineage>
</organism>
<gene>
    <name evidence="1" type="primary">FRAS1.2</name>
    <name evidence="1" type="ORF">GBF38_004041</name>
</gene>
<keyword evidence="2" id="KW-1185">Reference proteome</keyword>
<name>A0ACB7FB67_NIBAL</name>
<feature type="non-terminal residue" evidence="1">
    <location>
        <position position="175"/>
    </location>
</feature>